<evidence type="ECO:0000256" key="7">
    <source>
        <dbReference type="SAM" id="MobiDB-lite"/>
    </source>
</evidence>
<dbReference type="InterPro" id="IPR004638">
    <property type="entry name" value="EmrB-like"/>
</dbReference>
<feature type="region of interest" description="Disordered" evidence="7">
    <location>
        <begin position="502"/>
        <end position="528"/>
    </location>
</feature>
<feature type="transmembrane region" description="Helical" evidence="8">
    <location>
        <begin position="70"/>
        <end position="89"/>
    </location>
</feature>
<dbReference type="Gene3D" id="1.20.1720.10">
    <property type="entry name" value="Multidrug resistance protein D"/>
    <property type="match status" value="1"/>
</dbReference>
<feature type="compositionally biased region" description="Low complexity" evidence="7">
    <location>
        <begin position="502"/>
        <end position="517"/>
    </location>
</feature>
<accession>A0A849AI55</accession>
<dbReference type="InterPro" id="IPR036259">
    <property type="entry name" value="MFS_trans_sf"/>
</dbReference>
<evidence type="ECO:0000256" key="5">
    <source>
        <dbReference type="ARBA" id="ARBA00022989"/>
    </source>
</evidence>
<feature type="transmembrane region" description="Helical" evidence="8">
    <location>
        <begin position="190"/>
        <end position="207"/>
    </location>
</feature>
<keyword evidence="4 8" id="KW-0812">Transmembrane</keyword>
<dbReference type="Proteomes" id="UP000557772">
    <property type="component" value="Unassembled WGS sequence"/>
</dbReference>
<feature type="transmembrane region" description="Helical" evidence="8">
    <location>
        <begin position="339"/>
        <end position="357"/>
    </location>
</feature>
<feature type="transmembrane region" description="Helical" evidence="8">
    <location>
        <begin position="273"/>
        <end position="296"/>
    </location>
</feature>
<reference evidence="10 11" key="1">
    <citation type="submission" date="2020-05" db="EMBL/GenBank/DDBJ databases">
        <title>Flexivirga sp. ID2601S isolated from air conditioner.</title>
        <authorList>
            <person name="Kim D.H."/>
        </authorList>
    </citation>
    <scope>NUCLEOTIDE SEQUENCE [LARGE SCALE GENOMIC DNA]</scope>
    <source>
        <strain evidence="10 11">ID2601S</strain>
    </source>
</reference>
<evidence type="ECO:0000256" key="2">
    <source>
        <dbReference type="ARBA" id="ARBA00022448"/>
    </source>
</evidence>
<keyword evidence="6 8" id="KW-0472">Membrane</keyword>
<sequence>MKVALAALLVGFFLLMLDTTIVVVAMPTLSTQLHADVSGTTWVTSIYLLTFTVPLLLAGRLGDRYGTKRIYLIGLAVFTAASLACGLAGSIEALIAARGAQGLGAALMSPQTMATIGKLVPFERRARAMAYSGMVSGAAMLIGPVTGGFLVDAFGWQSIFLINVPIGIAGFAVAAKFVPVTERNRHRFDVLGMLLSGASLFCLAFGLEEAPAYNWGTITDDLTVLGSATGIAVTVPRVLAAGVVTGVLFVVWQAVNRSEPMVPLQIFRSRTFAVANVATLIAGFSLTAATLPGTLYFQAGRGMSPRDAALMTLPSALVSVPMGPFVGRIVERFGSKLPATLGLTIFSAALIIRSFLMTPSSPIILLLLQAAMMGAGSVLMMSPLAVAAMQSAPRPLIGAASGTFNTSRQIGSTLGSACAATLLATALKNEFTAKLAGLPAEERAQIGQPKFDELTAHGTAQQQSLIHEVASSAMAHITLWPAATLAAGAVIVVLLLKNPSNKAAKPAPVPSDAAPVSTDRSPAGAAIR</sequence>
<protein>
    <submittedName>
        <fullName evidence="10">DHA2 family efflux MFS transporter permease subunit</fullName>
    </submittedName>
</protein>
<dbReference type="PROSITE" id="PS50850">
    <property type="entry name" value="MFS"/>
    <property type="match status" value="1"/>
</dbReference>
<feature type="transmembrane region" description="Helical" evidence="8">
    <location>
        <begin position="227"/>
        <end position="252"/>
    </location>
</feature>
<evidence type="ECO:0000256" key="3">
    <source>
        <dbReference type="ARBA" id="ARBA00022475"/>
    </source>
</evidence>
<dbReference type="PANTHER" id="PTHR42718">
    <property type="entry name" value="MAJOR FACILITATOR SUPERFAMILY MULTIDRUG TRANSPORTER MFSC"/>
    <property type="match status" value="1"/>
</dbReference>
<dbReference type="RefSeq" id="WP_171153346.1">
    <property type="nucleotide sequence ID" value="NZ_JABENB010000001.1"/>
</dbReference>
<name>A0A849AI55_9MICO</name>
<evidence type="ECO:0000256" key="1">
    <source>
        <dbReference type="ARBA" id="ARBA00004651"/>
    </source>
</evidence>
<keyword evidence="2" id="KW-0813">Transport</keyword>
<keyword evidence="3" id="KW-1003">Cell membrane</keyword>
<comment type="subcellular location">
    <subcellularLocation>
        <location evidence="1">Cell membrane</location>
        <topology evidence="1">Multi-pass membrane protein</topology>
    </subcellularLocation>
</comment>
<evidence type="ECO:0000313" key="11">
    <source>
        <dbReference type="Proteomes" id="UP000557772"/>
    </source>
</evidence>
<dbReference type="Pfam" id="PF07690">
    <property type="entry name" value="MFS_1"/>
    <property type="match status" value="1"/>
</dbReference>
<dbReference type="Gene3D" id="1.20.1250.20">
    <property type="entry name" value="MFS general substrate transporter like domains"/>
    <property type="match status" value="1"/>
</dbReference>
<keyword evidence="5 8" id="KW-1133">Transmembrane helix</keyword>
<dbReference type="CDD" id="cd17321">
    <property type="entry name" value="MFS_MMR_MDR_like"/>
    <property type="match status" value="1"/>
</dbReference>
<gene>
    <name evidence="10" type="ORF">HJ588_06860</name>
</gene>
<feature type="transmembrane region" description="Helical" evidence="8">
    <location>
        <begin position="363"/>
        <end position="389"/>
    </location>
</feature>
<organism evidence="10 11">
    <name type="scientific">Flexivirga aerilata</name>
    <dbReference type="NCBI Taxonomy" id="1656889"/>
    <lineage>
        <taxon>Bacteria</taxon>
        <taxon>Bacillati</taxon>
        <taxon>Actinomycetota</taxon>
        <taxon>Actinomycetes</taxon>
        <taxon>Micrococcales</taxon>
        <taxon>Dermacoccaceae</taxon>
        <taxon>Flexivirga</taxon>
    </lineage>
</organism>
<dbReference type="NCBIfam" id="TIGR00711">
    <property type="entry name" value="efflux_EmrB"/>
    <property type="match status" value="1"/>
</dbReference>
<proteinExistence type="predicted"/>
<feature type="transmembrane region" description="Helical" evidence="8">
    <location>
        <begin position="477"/>
        <end position="496"/>
    </location>
</feature>
<evidence type="ECO:0000256" key="4">
    <source>
        <dbReference type="ARBA" id="ARBA00022692"/>
    </source>
</evidence>
<evidence type="ECO:0000256" key="8">
    <source>
        <dbReference type="SAM" id="Phobius"/>
    </source>
</evidence>
<feature type="transmembrane region" description="Helical" evidence="8">
    <location>
        <begin position="308"/>
        <end position="327"/>
    </location>
</feature>
<feature type="transmembrane region" description="Helical" evidence="8">
    <location>
        <begin position="41"/>
        <end position="58"/>
    </location>
</feature>
<dbReference type="SUPFAM" id="SSF103473">
    <property type="entry name" value="MFS general substrate transporter"/>
    <property type="match status" value="1"/>
</dbReference>
<feature type="domain" description="Major facilitator superfamily (MFS) profile" evidence="9">
    <location>
        <begin position="4"/>
        <end position="501"/>
    </location>
</feature>
<evidence type="ECO:0000256" key="6">
    <source>
        <dbReference type="ARBA" id="ARBA00023136"/>
    </source>
</evidence>
<feature type="transmembrane region" description="Helical" evidence="8">
    <location>
        <begin position="156"/>
        <end position="178"/>
    </location>
</feature>
<dbReference type="EMBL" id="JABENB010000001">
    <property type="protein sequence ID" value="NNG38991.1"/>
    <property type="molecule type" value="Genomic_DNA"/>
</dbReference>
<keyword evidence="11" id="KW-1185">Reference proteome</keyword>
<dbReference type="GO" id="GO:0005886">
    <property type="term" value="C:plasma membrane"/>
    <property type="evidence" value="ECO:0007669"/>
    <property type="project" value="UniProtKB-SubCell"/>
</dbReference>
<feature type="transmembrane region" description="Helical" evidence="8">
    <location>
        <begin position="95"/>
        <end position="116"/>
    </location>
</feature>
<dbReference type="InterPro" id="IPR020846">
    <property type="entry name" value="MFS_dom"/>
</dbReference>
<dbReference type="InterPro" id="IPR011701">
    <property type="entry name" value="MFS"/>
</dbReference>
<feature type="transmembrane region" description="Helical" evidence="8">
    <location>
        <begin position="410"/>
        <end position="427"/>
    </location>
</feature>
<dbReference type="GO" id="GO:0022857">
    <property type="term" value="F:transmembrane transporter activity"/>
    <property type="evidence" value="ECO:0007669"/>
    <property type="project" value="InterPro"/>
</dbReference>
<evidence type="ECO:0000259" key="9">
    <source>
        <dbReference type="PROSITE" id="PS50850"/>
    </source>
</evidence>
<feature type="transmembrane region" description="Helical" evidence="8">
    <location>
        <begin position="128"/>
        <end position="150"/>
    </location>
</feature>
<dbReference type="PANTHER" id="PTHR42718:SF46">
    <property type="entry name" value="BLR6921 PROTEIN"/>
    <property type="match status" value="1"/>
</dbReference>
<comment type="caution">
    <text evidence="10">The sequence shown here is derived from an EMBL/GenBank/DDBJ whole genome shotgun (WGS) entry which is preliminary data.</text>
</comment>
<dbReference type="AlphaFoldDB" id="A0A849AI55"/>
<evidence type="ECO:0000313" key="10">
    <source>
        <dbReference type="EMBL" id="NNG38991.1"/>
    </source>
</evidence>